<dbReference type="AlphaFoldDB" id="A0A8X7MQ23"/>
<proteinExistence type="predicted"/>
<sequence length="103" mass="11176">MLEFIAYVERTCHWYYTLKDVMVTKSNVRPPVVASSAGLAQQPRAVPKNSDADLEAYGDANSAQRILDADFPLPGQGDDLEQGDQARGSPAAAGEERGQPQQK</sequence>
<gene>
    <name evidence="2" type="ORF">A4X06_0g6013</name>
</gene>
<evidence type="ECO:0000313" key="2">
    <source>
        <dbReference type="EMBL" id="KAE8244014.1"/>
    </source>
</evidence>
<accession>A0A8X7MQ23</accession>
<dbReference type="Proteomes" id="UP000077684">
    <property type="component" value="Unassembled WGS sequence"/>
</dbReference>
<comment type="caution">
    <text evidence="2">The sequence shown here is derived from an EMBL/GenBank/DDBJ whole genome shotgun (WGS) entry which is preliminary data.</text>
</comment>
<organism evidence="2 3">
    <name type="scientific">Tilletia controversa</name>
    <name type="common">dwarf bunt fungus</name>
    <dbReference type="NCBI Taxonomy" id="13291"/>
    <lineage>
        <taxon>Eukaryota</taxon>
        <taxon>Fungi</taxon>
        <taxon>Dikarya</taxon>
        <taxon>Basidiomycota</taxon>
        <taxon>Ustilaginomycotina</taxon>
        <taxon>Exobasidiomycetes</taxon>
        <taxon>Tilletiales</taxon>
        <taxon>Tilletiaceae</taxon>
        <taxon>Tilletia</taxon>
    </lineage>
</organism>
<evidence type="ECO:0000256" key="1">
    <source>
        <dbReference type="SAM" id="MobiDB-lite"/>
    </source>
</evidence>
<feature type="region of interest" description="Disordered" evidence="1">
    <location>
        <begin position="34"/>
        <end position="103"/>
    </location>
</feature>
<evidence type="ECO:0000313" key="3">
    <source>
        <dbReference type="Proteomes" id="UP000077684"/>
    </source>
</evidence>
<keyword evidence="3" id="KW-1185">Reference proteome</keyword>
<reference evidence="2" key="2">
    <citation type="journal article" date="2019" name="IMA Fungus">
        <title>Genome sequencing and comparison of five Tilletia species to identify candidate genes for the detection of regulated species infecting wheat.</title>
        <authorList>
            <person name="Nguyen H.D.T."/>
            <person name="Sultana T."/>
            <person name="Kesanakurti P."/>
            <person name="Hambleton S."/>
        </authorList>
    </citation>
    <scope>NUCLEOTIDE SEQUENCE</scope>
    <source>
        <strain evidence="2">DAOMC 236426</strain>
    </source>
</reference>
<dbReference type="EMBL" id="LWDE02000810">
    <property type="protein sequence ID" value="KAE8244014.1"/>
    <property type="molecule type" value="Genomic_DNA"/>
</dbReference>
<protein>
    <submittedName>
        <fullName evidence="2">Uncharacterized protein</fullName>
    </submittedName>
</protein>
<name>A0A8X7MQ23_9BASI</name>
<feature type="compositionally biased region" description="Basic and acidic residues" evidence="1">
    <location>
        <begin position="94"/>
        <end position="103"/>
    </location>
</feature>
<reference evidence="2" key="1">
    <citation type="submission" date="2016-04" db="EMBL/GenBank/DDBJ databases">
        <authorList>
            <person name="Nguyen H.D."/>
            <person name="Samba Siva P."/>
            <person name="Cullis J."/>
            <person name="Levesque C.A."/>
            <person name="Hambleton S."/>
        </authorList>
    </citation>
    <scope>NUCLEOTIDE SEQUENCE</scope>
    <source>
        <strain evidence="2">DAOMC 236426</strain>
    </source>
</reference>